<dbReference type="AlphaFoldDB" id="A0A6I3KQN7"/>
<sequence length="66" mass="7584">MISIIISACLISNPTVCKDYRVPLASNIDAKGCLFRAQPHLPRWAEQHPQWTIKRWRCASGDYQDL</sequence>
<reference evidence="1 2" key="1">
    <citation type="submission" date="2019-11" db="EMBL/GenBank/DDBJ databases">
        <title>Identification of a novel strain.</title>
        <authorList>
            <person name="Xu Q."/>
            <person name="Wang G."/>
        </authorList>
    </citation>
    <scope>NUCLEOTIDE SEQUENCE [LARGE SCALE GENOMIC DNA]</scope>
    <source>
        <strain evidence="2">xq</strain>
    </source>
</reference>
<keyword evidence="2" id="KW-1185">Reference proteome</keyword>
<dbReference type="EMBL" id="WMBQ01000002">
    <property type="protein sequence ID" value="MTD96132.1"/>
    <property type="molecule type" value="Genomic_DNA"/>
</dbReference>
<organism evidence="1 2">
    <name type="scientific">Hyphomicrobium album</name>
    <dbReference type="NCBI Taxonomy" id="2665159"/>
    <lineage>
        <taxon>Bacteria</taxon>
        <taxon>Pseudomonadati</taxon>
        <taxon>Pseudomonadota</taxon>
        <taxon>Alphaproteobacteria</taxon>
        <taxon>Hyphomicrobiales</taxon>
        <taxon>Hyphomicrobiaceae</taxon>
        <taxon>Hyphomicrobium</taxon>
    </lineage>
</organism>
<accession>A0A6I3KQN7</accession>
<evidence type="ECO:0000313" key="2">
    <source>
        <dbReference type="Proteomes" id="UP000440694"/>
    </source>
</evidence>
<name>A0A6I3KQN7_9HYPH</name>
<proteinExistence type="predicted"/>
<comment type="caution">
    <text evidence="1">The sequence shown here is derived from an EMBL/GenBank/DDBJ whole genome shotgun (WGS) entry which is preliminary data.</text>
</comment>
<gene>
    <name evidence="1" type="ORF">GIW81_17470</name>
</gene>
<dbReference type="RefSeq" id="WP_154740592.1">
    <property type="nucleotide sequence ID" value="NZ_WMBQ01000002.1"/>
</dbReference>
<dbReference type="Proteomes" id="UP000440694">
    <property type="component" value="Unassembled WGS sequence"/>
</dbReference>
<protein>
    <submittedName>
        <fullName evidence="1">Uncharacterized protein</fullName>
    </submittedName>
</protein>
<evidence type="ECO:0000313" key="1">
    <source>
        <dbReference type="EMBL" id="MTD96132.1"/>
    </source>
</evidence>